<keyword evidence="3" id="KW-0560">Oxidoreductase</keyword>
<dbReference type="Gene3D" id="3.40.50.720">
    <property type="entry name" value="NAD(P)-binding Rossmann-like Domain"/>
    <property type="match status" value="1"/>
</dbReference>
<keyword evidence="6" id="KW-1185">Reference proteome</keyword>
<name>A0AAE0H0Q7_9CHLO</name>
<reference evidence="5 6" key="1">
    <citation type="journal article" date="2015" name="Genome Biol. Evol.">
        <title>Comparative Genomics of a Bacterivorous Green Alga Reveals Evolutionary Causalities and Consequences of Phago-Mixotrophic Mode of Nutrition.</title>
        <authorList>
            <person name="Burns J.A."/>
            <person name="Paasch A."/>
            <person name="Narechania A."/>
            <person name="Kim E."/>
        </authorList>
    </citation>
    <scope>NUCLEOTIDE SEQUENCE [LARGE SCALE GENOMIC DNA]</scope>
    <source>
        <strain evidence="5 6">PLY_AMNH</strain>
    </source>
</reference>
<organism evidence="5 6">
    <name type="scientific">Cymbomonas tetramitiformis</name>
    <dbReference type="NCBI Taxonomy" id="36881"/>
    <lineage>
        <taxon>Eukaryota</taxon>
        <taxon>Viridiplantae</taxon>
        <taxon>Chlorophyta</taxon>
        <taxon>Pyramimonadophyceae</taxon>
        <taxon>Pyramimonadales</taxon>
        <taxon>Pyramimonadaceae</taxon>
        <taxon>Cymbomonas</taxon>
    </lineage>
</organism>
<dbReference type="InterPro" id="IPR002347">
    <property type="entry name" value="SDR_fam"/>
</dbReference>
<evidence type="ECO:0000256" key="2">
    <source>
        <dbReference type="ARBA" id="ARBA00022857"/>
    </source>
</evidence>
<proteinExistence type="inferred from homology"/>
<dbReference type="PANTHER" id="PTHR24320:SF282">
    <property type="entry name" value="WW DOMAIN-CONTAINING OXIDOREDUCTASE"/>
    <property type="match status" value="1"/>
</dbReference>
<evidence type="ECO:0000313" key="6">
    <source>
        <dbReference type="Proteomes" id="UP001190700"/>
    </source>
</evidence>
<sequence length="426" mass="46317">MTKDISHPKLLKGNIKEEGTDRTEHTGKMWFVLPLVLFLGLASGFPDTTCSPALSSVALVQQRGYSLTGKVAVITGGDSGIGYGASMGIAMAGAKLIMLGHNENKARAAALNITRDTGNTDITVIHIDLLSFKSIREAVDQILEVSSVIDVLVCDAGQNFERPGHQLSVDGFEATFQSTFLGHFLLTESLLPVLRKSRGRVVNAGCDSNGFFNTSYAILVPERDTVCHRSDAPPNCTEPEEVDRMIRQPLPTANSTYAFLAHFMKTFYARELTTRGMPAYVAHPGLVATPGLPATNVNTDQFCPYPQAWYACNCWSNSSRSYDKAVCPLTPLRGSNTLAFLATAPSTLLEASAGRFFAACELKCLPRDSKLLEVAAASCIAGRAVSTLDRLLLKLIGVLTIRIHPTHRSQIISHEQEQIKWLDNFI</sequence>
<evidence type="ECO:0000256" key="4">
    <source>
        <dbReference type="SAM" id="MobiDB-lite"/>
    </source>
</evidence>
<protein>
    <submittedName>
        <fullName evidence="5">Uncharacterized protein</fullName>
    </submittedName>
</protein>
<dbReference type="Proteomes" id="UP001190700">
    <property type="component" value="Unassembled WGS sequence"/>
</dbReference>
<dbReference type="AlphaFoldDB" id="A0AAE0H0Q7"/>
<keyword evidence="2" id="KW-0521">NADP</keyword>
<evidence type="ECO:0000256" key="3">
    <source>
        <dbReference type="ARBA" id="ARBA00023002"/>
    </source>
</evidence>
<dbReference type="InterPro" id="IPR036291">
    <property type="entry name" value="NAD(P)-bd_dom_sf"/>
</dbReference>
<dbReference type="Pfam" id="PF00106">
    <property type="entry name" value="adh_short"/>
    <property type="match status" value="1"/>
</dbReference>
<accession>A0AAE0H0Q7</accession>
<evidence type="ECO:0000313" key="5">
    <source>
        <dbReference type="EMBL" id="KAK3287842.1"/>
    </source>
</evidence>
<dbReference type="SUPFAM" id="SSF51735">
    <property type="entry name" value="NAD(P)-binding Rossmann-fold domains"/>
    <property type="match status" value="1"/>
</dbReference>
<evidence type="ECO:0000256" key="1">
    <source>
        <dbReference type="ARBA" id="ARBA00006484"/>
    </source>
</evidence>
<dbReference type="EMBL" id="LGRX02000681">
    <property type="protein sequence ID" value="KAK3287842.1"/>
    <property type="molecule type" value="Genomic_DNA"/>
</dbReference>
<dbReference type="GO" id="GO:0016491">
    <property type="term" value="F:oxidoreductase activity"/>
    <property type="evidence" value="ECO:0007669"/>
    <property type="project" value="UniProtKB-KW"/>
</dbReference>
<feature type="region of interest" description="Disordered" evidence="4">
    <location>
        <begin position="1"/>
        <end position="20"/>
    </location>
</feature>
<gene>
    <name evidence="5" type="ORF">CYMTET_4664</name>
</gene>
<comment type="similarity">
    <text evidence="1">Belongs to the short-chain dehydrogenases/reductases (SDR) family.</text>
</comment>
<dbReference type="PRINTS" id="PR00081">
    <property type="entry name" value="GDHRDH"/>
</dbReference>
<dbReference type="PANTHER" id="PTHR24320">
    <property type="entry name" value="RETINOL DEHYDROGENASE"/>
    <property type="match status" value="1"/>
</dbReference>
<comment type="caution">
    <text evidence="5">The sequence shown here is derived from an EMBL/GenBank/DDBJ whole genome shotgun (WGS) entry which is preliminary data.</text>
</comment>